<dbReference type="InterPro" id="IPR003769">
    <property type="entry name" value="ClpS_core"/>
</dbReference>
<dbReference type="GO" id="GO:0008233">
    <property type="term" value="F:peptidase activity"/>
    <property type="evidence" value="ECO:0007669"/>
    <property type="project" value="UniProtKB-KW"/>
</dbReference>
<keyword evidence="3" id="KW-0378">Hydrolase</keyword>
<dbReference type="EMBL" id="CP001801">
    <property type="protein sequence ID" value="ACX96583.1"/>
    <property type="molecule type" value="Genomic_DNA"/>
</dbReference>
<evidence type="ECO:0000259" key="2">
    <source>
        <dbReference type="Pfam" id="PF02617"/>
    </source>
</evidence>
<dbReference type="KEGG" id="hna:Hneap_1760"/>
<dbReference type="eggNOG" id="COG2127">
    <property type="taxonomic scope" value="Bacteria"/>
</dbReference>
<dbReference type="GO" id="GO:0030163">
    <property type="term" value="P:protein catabolic process"/>
    <property type="evidence" value="ECO:0007669"/>
    <property type="project" value="InterPro"/>
</dbReference>
<comment type="similarity">
    <text evidence="1">Belongs to the ClpS family.</text>
</comment>
<dbReference type="SUPFAM" id="SSF54736">
    <property type="entry name" value="ClpS-like"/>
    <property type="match status" value="1"/>
</dbReference>
<name>D0L1L0_HALNC</name>
<protein>
    <recommendedName>
        <fullName evidence="1">ATP-dependent Clp protease adapter protein ClpS</fullName>
    </recommendedName>
</protein>
<keyword evidence="4" id="KW-1185">Reference proteome</keyword>
<dbReference type="Proteomes" id="UP000009102">
    <property type="component" value="Chromosome"/>
</dbReference>
<dbReference type="NCBIfam" id="NF000672">
    <property type="entry name" value="PRK00033.1-5"/>
    <property type="match status" value="1"/>
</dbReference>
<evidence type="ECO:0000256" key="1">
    <source>
        <dbReference type="HAMAP-Rule" id="MF_00302"/>
    </source>
</evidence>
<dbReference type="InterPro" id="IPR022935">
    <property type="entry name" value="ClpS"/>
</dbReference>
<comment type="subunit">
    <text evidence="1">Binds to the N-terminal domain of the chaperone ClpA.</text>
</comment>
<dbReference type="PANTHER" id="PTHR33473:SF19">
    <property type="entry name" value="ATP-DEPENDENT CLP PROTEASE ADAPTER PROTEIN CLPS"/>
    <property type="match status" value="1"/>
</dbReference>
<sequence>MVDQITTTDTESIPEAIVAEPPMYQVILLNDDFTPMDFVIRILVELFYLSTEQAERVMLEVHHKGRGVCGIFTREIAETRVAQVNQVARQNDHPLLCVMEPAAQ</sequence>
<keyword evidence="3" id="KW-0645">Protease</keyword>
<feature type="domain" description="Adaptor protein ClpS core" evidence="2">
    <location>
        <begin position="20"/>
        <end position="97"/>
    </location>
</feature>
<dbReference type="InterPro" id="IPR014719">
    <property type="entry name" value="Ribosomal_bL12_C/ClpS-like"/>
</dbReference>
<dbReference type="OrthoDB" id="9796121at2"/>
<dbReference type="STRING" id="555778.Hneap_1760"/>
<dbReference type="RefSeq" id="WP_012824616.1">
    <property type="nucleotide sequence ID" value="NC_013422.1"/>
</dbReference>
<proteinExistence type="inferred from homology"/>
<accession>D0L1L0</accession>
<dbReference type="FunFam" id="3.30.1390.10:FF:000002">
    <property type="entry name" value="ATP-dependent Clp protease adapter protein ClpS"/>
    <property type="match status" value="1"/>
</dbReference>
<dbReference type="AlphaFoldDB" id="D0L1L0"/>
<dbReference type="GO" id="GO:0006508">
    <property type="term" value="P:proteolysis"/>
    <property type="evidence" value="ECO:0007669"/>
    <property type="project" value="UniProtKB-UniRule"/>
</dbReference>
<dbReference type="PANTHER" id="PTHR33473">
    <property type="entry name" value="ATP-DEPENDENT CLP PROTEASE ADAPTER PROTEIN CLPS1, CHLOROPLASTIC"/>
    <property type="match status" value="1"/>
</dbReference>
<dbReference type="HOGENOM" id="CLU_134358_2_1_6"/>
<evidence type="ECO:0000313" key="4">
    <source>
        <dbReference type="Proteomes" id="UP000009102"/>
    </source>
</evidence>
<gene>
    <name evidence="1" type="primary">clpS</name>
    <name evidence="3" type="ordered locus">Hneap_1760</name>
</gene>
<comment type="function">
    <text evidence="1">Involved in the modulation of the specificity of the ClpAP-mediated ATP-dependent protein degradation.</text>
</comment>
<organism evidence="3 4">
    <name type="scientific">Halothiobacillus neapolitanus (strain ATCC 23641 / DSM 15147 / CIP 104769 / NCIMB 8539 / c2)</name>
    <name type="common">Thiobacillus neapolitanus</name>
    <dbReference type="NCBI Taxonomy" id="555778"/>
    <lineage>
        <taxon>Bacteria</taxon>
        <taxon>Pseudomonadati</taxon>
        <taxon>Pseudomonadota</taxon>
        <taxon>Gammaproteobacteria</taxon>
        <taxon>Chromatiales</taxon>
        <taxon>Halothiobacillaceae</taxon>
        <taxon>Halothiobacillus</taxon>
    </lineage>
</organism>
<dbReference type="Gene3D" id="3.30.1390.10">
    <property type="match status" value="1"/>
</dbReference>
<dbReference type="HAMAP" id="MF_00302">
    <property type="entry name" value="ClpS"/>
    <property type="match status" value="1"/>
</dbReference>
<dbReference type="Pfam" id="PF02617">
    <property type="entry name" value="ClpS"/>
    <property type="match status" value="1"/>
</dbReference>
<evidence type="ECO:0000313" key="3">
    <source>
        <dbReference type="EMBL" id="ACX96583.1"/>
    </source>
</evidence>
<reference evidence="3 4" key="1">
    <citation type="submission" date="2009-10" db="EMBL/GenBank/DDBJ databases">
        <title>Complete sequence of Halothiobacillus neapolitanus c2.</title>
        <authorList>
            <consortium name="US DOE Joint Genome Institute"/>
            <person name="Lucas S."/>
            <person name="Copeland A."/>
            <person name="Lapidus A."/>
            <person name="Glavina del Rio T."/>
            <person name="Tice H."/>
            <person name="Bruce D."/>
            <person name="Goodwin L."/>
            <person name="Pitluck S."/>
            <person name="Davenport K."/>
            <person name="Brettin T."/>
            <person name="Detter J.C."/>
            <person name="Han C."/>
            <person name="Tapia R."/>
            <person name="Larimer F."/>
            <person name="Land M."/>
            <person name="Hauser L."/>
            <person name="Kyrpides N."/>
            <person name="Mikhailova N."/>
            <person name="Kerfeld C."/>
            <person name="Cannon G."/>
            <person name="Heinhort S."/>
        </authorList>
    </citation>
    <scope>NUCLEOTIDE SEQUENCE [LARGE SCALE GENOMIC DNA]</scope>
    <source>
        <strain evidence="4">ATCC 23641 / c2</strain>
    </source>
</reference>